<evidence type="ECO:0000313" key="4">
    <source>
        <dbReference type="Proteomes" id="UP001219933"/>
    </source>
</evidence>
<feature type="region of interest" description="Disordered" evidence="1">
    <location>
        <begin position="84"/>
        <end position="140"/>
    </location>
</feature>
<dbReference type="AlphaFoldDB" id="A0AAF0ENT7"/>
<dbReference type="SMART" id="SM00443">
    <property type="entry name" value="G_patch"/>
    <property type="match status" value="1"/>
</dbReference>
<protein>
    <recommendedName>
        <fullName evidence="2">G-patch domain-containing protein</fullName>
    </recommendedName>
</protein>
<feature type="region of interest" description="Disordered" evidence="1">
    <location>
        <begin position="1"/>
        <end position="41"/>
    </location>
</feature>
<dbReference type="Proteomes" id="UP001219933">
    <property type="component" value="Chromosome 1"/>
</dbReference>
<organism evidence="3 4">
    <name type="scientific">Malassezia cuniculi</name>
    <dbReference type="NCBI Taxonomy" id="948313"/>
    <lineage>
        <taxon>Eukaryota</taxon>
        <taxon>Fungi</taxon>
        <taxon>Dikarya</taxon>
        <taxon>Basidiomycota</taxon>
        <taxon>Ustilaginomycotina</taxon>
        <taxon>Malasseziomycetes</taxon>
        <taxon>Malasseziales</taxon>
        <taxon>Malasseziaceae</taxon>
        <taxon>Malassezia</taxon>
    </lineage>
</organism>
<name>A0AAF0ENT7_9BASI</name>
<proteinExistence type="predicted"/>
<dbReference type="InterPro" id="IPR000467">
    <property type="entry name" value="G_patch_dom"/>
</dbReference>
<evidence type="ECO:0000313" key="3">
    <source>
        <dbReference type="EMBL" id="WFD33520.1"/>
    </source>
</evidence>
<dbReference type="PANTHER" id="PTHR20923:SF1">
    <property type="entry name" value="G PATCH DOMAIN AND ANKYRIN REPEAT-CONTAINING PROTEIN 1"/>
    <property type="match status" value="1"/>
</dbReference>
<feature type="domain" description="G-patch" evidence="2">
    <location>
        <begin position="38"/>
        <end position="87"/>
    </location>
</feature>
<sequence>MVHRLGTLGGAKQQRVVATSSKPAKAPSPPPSKYKLRPSNRGYSMLASMGWQEGMGLGREESKSEALINPLPIVIKNNRMGIGRRTLVHRGPGAAPKPSDAPAEHPRPNPSPRPRPEILHESQSVRMSKRQRAQREKDARDEWLALRASLK</sequence>
<gene>
    <name evidence="3" type="ORF">MCUN1_000333</name>
</gene>
<accession>A0AAF0ENT7</accession>
<dbReference type="GO" id="GO:0003676">
    <property type="term" value="F:nucleic acid binding"/>
    <property type="evidence" value="ECO:0007669"/>
    <property type="project" value="InterPro"/>
</dbReference>
<dbReference type="PROSITE" id="PS50174">
    <property type="entry name" value="G_PATCH"/>
    <property type="match status" value="1"/>
</dbReference>
<dbReference type="InterPro" id="IPR039146">
    <property type="entry name" value="GPANK1"/>
</dbReference>
<keyword evidence="4" id="KW-1185">Reference proteome</keyword>
<evidence type="ECO:0000259" key="2">
    <source>
        <dbReference type="PROSITE" id="PS50174"/>
    </source>
</evidence>
<dbReference type="PANTHER" id="PTHR20923">
    <property type="entry name" value="BAT4 PROTEIN-RELATED"/>
    <property type="match status" value="1"/>
</dbReference>
<dbReference type="Pfam" id="PF01585">
    <property type="entry name" value="G-patch"/>
    <property type="match status" value="1"/>
</dbReference>
<dbReference type="EMBL" id="CP119877">
    <property type="protein sequence ID" value="WFD33520.1"/>
    <property type="molecule type" value="Genomic_DNA"/>
</dbReference>
<evidence type="ECO:0000256" key="1">
    <source>
        <dbReference type="SAM" id="MobiDB-lite"/>
    </source>
</evidence>
<reference evidence="3" key="1">
    <citation type="submission" date="2023-03" db="EMBL/GenBank/DDBJ databases">
        <title>Mating type loci evolution in Malassezia.</title>
        <authorList>
            <person name="Coelho M.A."/>
        </authorList>
    </citation>
    <scope>NUCLEOTIDE SEQUENCE</scope>
    <source>
        <strain evidence="3">CBS 11721</strain>
    </source>
</reference>